<proteinExistence type="predicted"/>
<protein>
    <submittedName>
        <fullName evidence="1">Uncharacterized protein</fullName>
    </submittedName>
</protein>
<dbReference type="Proteomes" id="UP001338582">
    <property type="component" value="Chromosome 4"/>
</dbReference>
<dbReference type="Gene3D" id="2.40.160.20">
    <property type="match status" value="1"/>
</dbReference>
<reference evidence="1 2" key="1">
    <citation type="submission" date="2023-10" db="EMBL/GenBank/DDBJ databases">
        <title>Draft Genome Sequence of Candida saopaulonensis from a very Premature Infant with Sepsis.</title>
        <authorList>
            <person name="Ning Y."/>
            <person name="Dai R."/>
            <person name="Xiao M."/>
            <person name="Xu Y."/>
            <person name="Yan Q."/>
            <person name="Zhang L."/>
        </authorList>
    </citation>
    <scope>NUCLEOTIDE SEQUENCE [LARGE SCALE GENOMIC DNA]</scope>
    <source>
        <strain evidence="1 2">19XY460</strain>
    </source>
</reference>
<dbReference type="RefSeq" id="XP_062878367.1">
    <property type="nucleotide sequence ID" value="XM_063022297.1"/>
</dbReference>
<organism evidence="1 2">
    <name type="scientific">Australozyma saopauloensis</name>
    <dbReference type="NCBI Taxonomy" id="291208"/>
    <lineage>
        <taxon>Eukaryota</taxon>
        <taxon>Fungi</taxon>
        <taxon>Dikarya</taxon>
        <taxon>Ascomycota</taxon>
        <taxon>Saccharomycotina</taxon>
        <taxon>Pichiomycetes</taxon>
        <taxon>Metschnikowiaceae</taxon>
        <taxon>Australozyma</taxon>
    </lineage>
</organism>
<evidence type="ECO:0000313" key="1">
    <source>
        <dbReference type="EMBL" id="WPK25985.1"/>
    </source>
</evidence>
<accession>A0AAX4HC14</accession>
<sequence>MDSSVAPSLPKTPQLTPVFLINLKLGGFPVPIYGDSVKDKLMVLAHVEKGEITTVENSLGLEFNVTDIHGFDDITNQKSQDINELDCKLYGKTPEGAGVYITYYGLIKLFKNTVDVLTKQSMSCPFEESYVTSNPRVTLDELADEKYRWVTKENLLGKGRFVRGPNDSLYVQYYVYVVR</sequence>
<name>A0AAX4HC14_9ASCO</name>
<dbReference type="GeneID" id="88174391"/>
<keyword evidence="2" id="KW-1185">Reference proteome</keyword>
<dbReference type="EMBL" id="CP138897">
    <property type="protein sequence ID" value="WPK25985.1"/>
    <property type="molecule type" value="Genomic_DNA"/>
</dbReference>
<dbReference type="AlphaFoldDB" id="A0AAX4HC14"/>
<evidence type="ECO:0000313" key="2">
    <source>
        <dbReference type="Proteomes" id="UP001338582"/>
    </source>
</evidence>
<dbReference type="Pfam" id="PF11578">
    <property type="entry name" value="DUF3237"/>
    <property type="match status" value="1"/>
</dbReference>
<gene>
    <name evidence="1" type="ORF">PUMCH_003327</name>
</gene>
<dbReference type="KEGG" id="asau:88174391"/>